<dbReference type="Proteomes" id="UP000176682">
    <property type="component" value="Unassembled WGS sequence"/>
</dbReference>
<dbReference type="GO" id="GO:0006402">
    <property type="term" value="P:mRNA catabolic process"/>
    <property type="evidence" value="ECO:0007669"/>
    <property type="project" value="InterPro"/>
</dbReference>
<dbReference type="Gene3D" id="1.10.3210.10">
    <property type="entry name" value="Hypothetical protein af1432"/>
    <property type="match status" value="1"/>
</dbReference>
<dbReference type="CDD" id="cd00077">
    <property type="entry name" value="HDc"/>
    <property type="match status" value="1"/>
</dbReference>
<evidence type="ECO:0000313" key="7">
    <source>
        <dbReference type="EMBL" id="OGD76879.1"/>
    </source>
</evidence>
<dbReference type="SUPFAM" id="SSF54791">
    <property type="entry name" value="Eukaryotic type KH-domain (KH-domain type I)"/>
    <property type="match status" value="1"/>
</dbReference>
<dbReference type="PROSITE" id="PS51831">
    <property type="entry name" value="HD"/>
    <property type="match status" value="1"/>
</dbReference>
<evidence type="ECO:0000256" key="2">
    <source>
        <dbReference type="ARBA" id="ARBA00022759"/>
    </source>
</evidence>
<dbReference type="SUPFAM" id="SSF109604">
    <property type="entry name" value="HD-domain/PDEase-like"/>
    <property type="match status" value="1"/>
</dbReference>
<dbReference type="InterPro" id="IPR004088">
    <property type="entry name" value="KH_dom_type_1"/>
</dbReference>
<dbReference type="HAMAP" id="MF_00335">
    <property type="entry name" value="RNase_Y"/>
    <property type="match status" value="1"/>
</dbReference>
<name>A0A1F5FBC5_9BACT</name>
<sequence>YRKQLDKLESISGLDVDKAKQLLLSSVEKKMADWVAKKISDAKEDIRNRQDEIAKELLTDALRHGVTDYVAEYTVSTITIPDEAIKGKIIGREGRNIRAFEKASGVELELDETNDIRISSFDSTRREIARLALEKLIKDGRIQPLRIEQLIAQTRQDMDRILIAEGKRICTEVGVFNLPIDLVKEVGKYKFRFSYGQNLAKHTIEATKIATALANELRADVNVVKLGTLLHDIGKVITDQEGTHIDLGVDLLRKFHLPEKVINAVAEHHEDKEFSSLESVLVYIGDAASGARPGARYEVHEEYLKRMTNIEEVAKSFSGVINVAAYQAGREVMVIVDPGTVSDSEAQVLSQNISEKLEEEAKWAGQIKVTVIREFRTSSTIVGSKISKSAGKIAN</sequence>
<dbReference type="PROSITE" id="PS50084">
    <property type="entry name" value="KH_TYPE_1"/>
    <property type="match status" value="1"/>
</dbReference>
<keyword evidence="1" id="KW-0540">Nuclease</keyword>
<dbReference type="Pfam" id="PF00013">
    <property type="entry name" value="KH_1"/>
    <property type="match status" value="1"/>
</dbReference>
<evidence type="ECO:0000259" key="6">
    <source>
        <dbReference type="PROSITE" id="PS51831"/>
    </source>
</evidence>
<dbReference type="NCBIfam" id="TIGR00277">
    <property type="entry name" value="HDIG"/>
    <property type="match status" value="1"/>
</dbReference>
<dbReference type="InterPro" id="IPR022711">
    <property type="entry name" value="RNase_Y_N"/>
</dbReference>
<dbReference type="InterPro" id="IPR003607">
    <property type="entry name" value="HD/PDEase_dom"/>
</dbReference>
<evidence type="ECO:0000256" key="1">
    <source>
        <dbReference type="ARBA" id="ARBA00022722"/>
    </source>
</evidence>
<proteinExistence type="inferred from homology"/>
<dbReference type="SMART" id="SM00322">
    <property type="entry name" value="KH"/>
    <property type="match status" value="1"/>
</dbReference>
<evidence type="ECO:0000313" key="8">
    <source>
        <dbReference type="Proteomes" id="UP000176682"/>
    </source>
</evidence>
<dbReference type="InterPro" id="IPR004087">
    <property type="entry name" value="KH_dom"/>
</dbReference>
<dbReference type="InterPro" id="IPR006675">
    <property type="entry name" value="HDIG_dom"/>
</dbReference>
<keyword evidence="2" id="KW-0255">Endonuclease</keyword>
<dbReference type="CDD" id="cd22431">
    <property type="entry name" value="KH-I_RNaseY"/>
    <property type="match status" value="1"/>
</dbReference>
<accession>A0A1F5FBC5</accession>
<evidence type="ECO:0000256" key="5">
    <source>
        <dbReference type="PROSITE-ProRule" id="PRU00117"/>
    </source>
</evidence>
<reference evidence="7 8" key="1">
    <citation type="journal article" date="2016" name="Nat. Commun.">
        <title>Thousands of microbial genomes shed light on interconnected biogeochemical processes in an aquifer system.</title>
        <authorList>
            <person name="Anantharaman K."/>
            <person name="Brown C.T."/>
            <person name="Hug L.A."/>
            <person name="Sharon I."/>
            <person name="Castelle C.J."/>
            <person name="Probst A.J."/>
            <person name="Thomas B.C."/>
            <person name="Singh A."/>
            <person name="Wilkins M.J."/>
            <person name="Karaoz U."/>
            <person name="Brodie E.L."/>
            <person name="Williams K.H."/>
            <person name="Hubbard S.S."/>
            <person name="Banfield J.F."/>
        </authorList>
    </citation>
    <scope>NUCLEOTIDE SEQUENCE [LARGE SCALE GENOMIC DNA]</scope>
</reference>
<gene>
    <name evidence="7" type="ORF">A2368_02405</name>
</gene>
<evidence type="ECO:0000256" key="4">
    <source>
        <dbReference type="ARBA" id="ARBA00022884"/>
    </source>
</evidence>
<feature type="non-terminal residue" evidence="7">
    <location>
        <position position="1"/>
    </location>
</feature>
<dbReference type="Pfam" id="PF01966">
    <property type="entry name" value="HD"/>
    <property type="match status" value="1"/>
</dbReference>
<dbReference type="GO" id="GO:0016787">
    <property type="term" value="F:hydrolase activity"/>
    <property type="evidence" value="ECO:0007669"/>
    <property type="project" value="UniProtKB-KW"/>
</dbReference>
<organism evidence="7 8">
    <name type="scientific">Candidatus Collierbacteria bacterium RIFOXYB1_FULL_49_13</name>
    <dbReference type="NCBI Taxonomy" id="1817728"/>
    <lineage>
        <taxon>Bacteria</taxon>
        <taxon>Candidatus Collieribacteriota</taxon>
    </lineage>
</organism>
<dbReference type="Pfam" id="PF12072">
    <property type="entry name" value="RNase_Y_N"/>
    <property type="match status" value="1"/>
</dbReference>
<dbReference type="PANTHER" id="PTHR12826">
    <property type="entry name" value="RIBONUCLEASE Y"/>
    <property type="match status" value="1"/>
</dbReference>
<keyword evidence="3" id="KW-0378">Hydrolase</keyword>
<dbReference type="EMBL" id="MFAM01000068">
    <property type="protein sequence ID" value="OGD76879.1"/>
    <property type="molecule type" value="Genomic_DNA"/>
</dbReference>
<protein>
    <recommendedName>
        <fullName evidence="6">HD domain-containing protein</fullName>
    </recommendedName>
</protein>
<feature type="domain" description="HD" evidence="6">
    <location>
        <begin position="199"/>
        <end position="291"/>
    </location>
</feature>
<keyword evidence="4 5" id="KW-0694">RNA-binding</keyword>
<dbReference type="AlphaFoldDB" id="A0A1F5FBC5"/>
<dbReference type="GO" id="GO:0003723">
    <property type="term" value="F:RNA binding"/>
    <property type="evidence" value="ECO:0007669"/>
    <property type="project" value="UniProtKB-UniRule"/>
</dbReference>
<dbReference type="InterPro" id="IPR017705">
    <property type="entry name" value="Ribonuclease_Y"/>
</dbReference>
<dbReference type="GO" id="GO:0016020">
    <property type="term" value="C:membrane"/>
    <property type="evidence" value="ECO:0007669"/>
    <property type="project" value="InterPro"/>
</dbReference>
<comment type="caution">
    <text evidence="7">The sequence shown here is derived from an EMBL/GenBank/DDBJ whole genome shotgun (WGS) entry which is preliminary data.</text>
</comment>
<dbReference type="InterPro" id="IPR036612">
    <property type="entry name" value="KH_dom_type_1_sf"/>
</dbReference>
<dbReference type="InterPro" id="IPR006674">
    <property type="entry name" value="HD_domain"/>
</dbReference>
<dbReference type="GO" id="GO:0004519">
    <property type="term" value="F:endonuclease activity"/>
    <property type="evidence" value="ECO:0007669"/>
    <property type="project" value="UniProtKB-KW"/>
</dbReference>
<evidence type="ECO:0000256" key="3">
    <source>
        <dbReference type="ARBA" id="ARBA00022801"/>
    </source>
</evidence>
<dbReference type="SMART" id="SM00471">
    <property type="entry name" value="HDc"/>
    <property type="match status" value="1"/>
</dbReference>
<dbReference type="PANTHER" id="PTHR12826:SF15">
    <property type="entry name" value="RIBONUCLEASE Y"/>
    <property type="match status" value="1"/>
</dbReference>